<keyword evidence="7" id="KW-0408">Iron</keyword>
<dbReference type="PROSITE" id="PS00198">
    <property type="entry name" value="4FE4S_FER_1"/>
    <property type="match status" value="1"/>
</dbReference>
<sequence length="352" mass="38486">MEMVKLTINGKEVEVPAGTTILNAAEQAGFSIPRLCYMEGLSSVGACRLCVVEVKGARALVASCAAAVAPGMEVQTHSPSVMEARRMILDLLIANHPLDCLTCEKSGECSLAEYCYEYGVKESTFKGEKHNYPIETSNPFIVRDMNKCILCGKCVRACSEITGQDTIDFAYRGFNSKVIPFYDEELVESNCVFCGQCVSVCPTGALTEKQMAGKGRRWELTKVKTTCPFCGTGCNFDLCVKDGKLIGVASNPSAPVNGRALCIKGRFGWDFVNNEKRLTTPLIKKEGKFEEASWDEALTLIANSLKEIKNKYGPNSFAALSSARCTNEENYLVQKFTRAVMGTNNVDHCART</sequence>
<dbReference type="InterPro" id="IPR017896">
    <property type="entry name" value="4Fe4S_Fe-S-bd"/>
</dbReference>
<evidence type="ECO:0000259" key="13">
    <source>
        <dbReference type="PROSITE" id="PS51839"/>
    </source>
</evidence>
<dbReference type="EC" id="1.-.-.-" evidence="14"/>
<dbReference type="InterPro" id="IPR054351">
    <property type="entry name" value="NADH_UbQ_OxRdtase_ferredoxin"/>
</dbReference>
<dbReference type="GO" id="GO:0051537">
    <property type="term" value="F:2 iron, 2 sulfur cluster binding"/>
    <property type="evidence" value="ECO:0007669"/>
    <property type="project" value="UniProtKB-KW"/>
</dbReference>
<keyword evidence="6 14" id="KW-0560">Oxidoreductase</keyword>
<name>A0A4Y7RT42_9FIRM</name>
<dbReference type="Pfam" id="PF22117">
    <property type="entry name" value="Fer4_Nqo3"/>
    <property type="match status" value="1"/>
</dbReference>
<feature type="domain" description="4Fe-4S ferredoxin-type" evidence="11">
    <location>
        <begin position="139"/>
        <end position="158"/>
    </location>
</feature>
<dbReference type="InterPro" id="IPR019574">
    <property type="entry name" value="NADH_UbQ_OxRdtase_Gsu_4Fe4S-bd"/>
</dbReference>
<dbReference type="InterPro" id="IPR027467">
    <property type="entry name" value="MopterinOxRdtase_cofactor_BS"/>
</dbReference>
<dbReference type="EMBL" id="QFFZ01000014">
    <property type="protein sequence ID" value="TEB11427.1"/>
    <property type="molecule type" value="Genomic_DNA"/>
</dbReference>
<keyword evidence="2" id="KW-0004">4Fe-4S</keyword>
<dbReference type="InterPro" id="IPR036010">
    <property type="entry name" value="2Fe-2S_ferredoxin-like_sf"/>
</dbReference>
<evidence type="ECO:0000256" key="3">
    <source>
        <dbReference type="ARBA" id="ARBA00022714"/>
    </source>
</evidence>
<dbReference type="Gene3D" id="3.30.70.20">
    <property type="match status" value="1"/>
</dbReference>
<evidence type="ECO:0000313" key="14">
    <source>
        <dbReference type="EMBL" id="TEB11427.1"/>
    </source>
</evidence>
<keyword evidence="8" id="KW-0411">Iron-sulfur</keyword>
<dbReference type="InterPro" id="IPR017900">
    <property type="entry name" value="4Fe4S_Fe_S_CS"/>
</dbReference>
<evidence type="ECO:0000259" key="10">
    <source>
        <dbReference type="PROSITE" id="PS51085"/>
    </source>
</evidence>
<dbReference type="PANTHER" id="PTHR43105">
    <property type="entry name" value="RESPIRATORY NITRATE REDUCTASE"/>
    <property type="match status" value="1"/>
</dbReference>
<evidence type="ECO:0000256" key="7">
    <source>
        <dbReference type="ARBA" id="ARBA00023004"/>
    </source>
</evidence>
<evidence type="ECO:0000313" key="15">
    <source>
        <dbReference type="Proteomes" id="UP000297597"/>
    </source>
</evidence>
<evidence type="ECO:0000256" key="2">
    <source>
        <dbReference type="ARBA" id="ARBA00022485"/>
    </source>
</evidence>
<evidence type="ECO:0000256" key="8">
    <source>
        <dbReference type="ARBA" id="ARBA00023014"/>
    </source>
</evidence>
<dbReference type="FunFam" id="3.30.70.20:FF:000035">
    <property type="entry name" value="Iron hydrogenase 1"/>
    <property type="match status" value="1"/>
</dbReference>
<dbReference type="InterPro" id="IPR001041">
    <property type="entry name" value="2Fe-2S_ferredoxin-type"/>
</dbReference>
<comment type="caution">
    <text evidence="14">The sequence shown here is derived from an EMBL/GenBank/DDBJ whole genome shotgun (WGS) entry which is preliminary data.</text>
</comment>
<proteinExistence type="predicted"/>
<dbReference type="FunFam" id="2.20.25.90:FF:000001">
    <property type="entry name" value="Formate dehydrogenase subunit alpha"/>
    <property type="match status" value="1"/>
</dbReference>
<dbReference type="PROSITE" id="PS51085">
    <property type="entry name" value="2FE2S_FER_2"/>
    <property type="match status" value="1"/>
</dbReference>
<dbReference type="GO" id="GO:0003954">
    <property type="term" value="F:NADH dehydrogenase activity"/>
    <property type="evidence" value="ECO:0007669"/>
    <property type="project" value="TreeGrafter"/>
</dbReference>
<dbReference type="PROSITE" id="PS51669">
    <property type="entry name" value="4FE4S_MOW_BIS_MGD"/>
    <property type="match status" value="1"/>
</dbReference>
<dbReference type="SUPFAM" id="SSF54292">
    <property type="entry name" value="2Fe-2S ferredoxin-like"/>
    <property type="match status" value="1"/>
</dbReference>
<dbReference type="Gene3D" id="3.40.50.740">
    <property type="match status" value="1"/>
</dbReference>
<dbReference type="Pfam" id="PF00384">
    <property type="entry name" value="Molybdopterin"/>
    <property type="match status" value="1"/>
</dbReference>
<dbReference type="Pfam" id="PF13510">
    <property type="entry name" value="Fer2_4"/>
    <property type="match status" value="1"/>
</dbReference>
<dbReference type="Gene3D" id="3.10.20.740">
    <property type="match status" value="1"/>
</dbReference>
<evidence type="ECO:0000256" key="6">
    <source>
        <dbReference type="ARBA" id="ARBA00023002"/>
    </source>
</evidence>
<evidence type="ECO:0000256" key="1">
    <source>
        <dbReference type="ARBA" id="ARBA00001966"/>
    </source>
</evidence>
<dbReference type="SMART" id="SM00929">
    <property type="entry name" value="NADH-G_4Fe-4S_3"/>
    <property type="match status" value="1"/>
</dbReference>
<dbReference type="InterPro" id="IPR000283">
    <property type="entry name" value="NADH_UbQ_OxRdtase_75kDa_su_CS"/>
</dbReference>
<dbReference type="PANTHER" id="PTHR43105:SF14">
    <property type="entry name" value="FORMATE DEHYDROGENASE H"/>
    <property type="match status" value="1"/>
</dbReference>
<feature type="domain" description="4Fe-4S His(Cys)3-ligated-type" evidence="13">
    <location>
        <begin position="80"/>
        <end position="119"/>
    </location>
</feature>
<dbReference type="Pfam" id="PF10588">
    <property type="entry name" value="NADH-G_4Fe-4S_3"/>
    <property type="match status" value="1"/>
</dbReference>
<keyword evidence="5" id="KW-0677">Repeat</keyword>
<dbReference type="Pfam" id="PF04879">
    <property type="entry name" value="Molybdop_Fe4S4"/>
    <property type="match status" value="1"/>
</dbReference>
<dbReference type="SMART" id="SM00926">
    <property type="entry name" value="Molybdop_Fe4S4"/>
    <property type="match status" value="1"/>
</dbReference>
<dbReference type="InterPro" id="IPR050123">
    <property type="entry name" value="Prok_molybdopt-oxidoreductase"/>
</dbReference>
<comment type="cofactor">
    <cofactor evidence="1">
        <name>[4Fe-4S] cluster</name>
        <dbReference type="ChEBI" id="CHEBI:49883"/>
    </cofactor>
</comment>
<feature type="domain" description="2Fe-2S ferredoxin-type" evidence="10">
    <location>
        <begin position="2"/>
        <end position="80"/>
    </location>
</feature>
<dbReference type="FunFam" id="3.10.20.740:FF:000005">
    <property type="entry name" value="NADH:ubiquinone oxidoreductase subunit"/>
    <property type="match status" value="1"/>
</dbReference>
<dbReference type="InterPro" id="IPR006963">
    <property type="entry name" value="Mopterin_OxRdtase_4Fe-4S_dom"/>
</dbReference>
<comment type="cofactor">
    <cofactor evidence="9">
        <name>[2Fe-2S] cluster</name>
        <dbReference type="ChEBI" id="CHEBI:190135"/>
    </cofactor>
</comment>
<dbReference type="GO" id="GO:0016020">
    <property type="term" value="C:membrane"/>
    <property type="evidence" value="ECO:0007669"/>
    <property type="project" value="InterPro"/>
</dbReference>
<dbReference type="CDD" id="cd00207">
    <property type="entry name" value="fer2"/>
    <property type="match status" value="1"/>
</dbReference>
<organism evidence="14 15">
    <name type="scientific">Pelotomaculum propionicicum</name>
    <dbReference type="NCBI Taxonomy" id="258475"/>
    <lineage>
        <taxon>Bacteria</taxon>
        <taxon>Bacillati</taxon>
        <taxon>Bacillota</taxon>
        <taxon>Clostridia</taxon>
        <taxon>Eubacteriales</taxon>
        <taxon>Desulfotomaculaceae</taxon>
        <taxon>Pelotomaculum</taxon>
    </lineage>
</organism>
<dbReference type="GO" id="GO:0046872">
    <property type="term" value="F:metal ion binding"/>
    <property type="evidence" value="ECO:0007669"/>
    <property type="project" value="UniProtKB-KW"/>
</dbReference>
<dbReference type="AlphaFoldDB" id="A0A4Y7RT42"/>
<evidence type="ECO:0000259" key="12">
    <source>
        <dbReference type="PROSITE" id="PS51669"/>
    </source>
</evidence>
<dbReference type="PROSITE" id="PS51379">
    <property type="entry name" value="4FE4S_FER_2"/>
    <property type="match status" value="2"/>
</dbReference>
<dbReference type="PROSITE" id="PS00641">
    <property type="entry name" value="COMPLEX1_75K_1"/>
    <property type="match status" value="1"/>
</dbReference>
<dbReference type="SUPFAM" id="SSF54862">
    <property type="entry name" value="4Fe-4S ferredoxins"/>
    <property type="match status" value="1"/>
</dbReference>
<dbReference type="GO" id="GO:0042773">
    <property type="term" value="P:ATP synthesis coupled electron transport"/>
    <property type="evidence" value="ECO:0007669"/>
    <property type="project" value="InterPro"/>
</dbReference>
<dbReference type="Proteomes" id="UP000297597">
    <property type="component" value="Unassembled WGS sequence"/>
</dbReference>
<dbReference type="PROSITE" id="PS00551">
    <property type="entry name" value="MOLYBDOPTERIN_PROK_1"/>
    <property type="match status" value="1"/>
</dbReference>
<dbReference type="Gene3D" id="2.20.25.90">
    <property type="entry name" value="ADC-like domains"/>
    <property type="match status" value="1"/>
</dbReference>
<accession>A0A4Y7RT42</accession>
<dbReference type="SUPFAM" id="SSF53706">
    <property type="entry name" value="Formate dehydrogenase/DMSO reductase, domains 1-3"/>
    <property type="match status" value="1"/>
</dbReference>
<evidence type="ECO:0000256" key="9">
    <source>
        <dbReference type="ARBA" id="ARBA00034078"/>
    </source>
</evidence>
<evidence type="ECO:0000256" key="5">
    <source>
        <dbReference type="ARBA" id="ARBA00022737"/>
    </source>
</evidence>
<dbReference type="GO" id="GO:0051539">
    <property type="term" value="F:4 iron, 4 sulfur cluster binding"/>
    <property type="evidence" value="ECO:0007669"/>
    <property type="project" value="UniProtKB-KW"/>
</dbReference>
<evidence type="ECO:0000256" key="4">
    <source>
        <dbReference type="ARBA" id="ARBA00022723"/>
    </source>
</evidence>
<feature type="domain" description="4Fe-4S ferredoxin-type" evidence="11">
    <location>
        <begin position="182"/>
        <end position="211"/>
    </location>
</feature>
<dbReference type="GO" id="GO:0008137">
    <property type="term" value="F:NADH dehydrogenase (ubiquinone) activity"/>
    <property type="evidence" value="ECO:0007669"/>
    <property type="project" value="InterPro"/>
</dbReference>
<keyword evidence="4" id="KW-0479">Metal-binding</keyword>
<dbReference type="InterPro" id="IPR006656">
    <property type="entry name" value="Mopterin_OxRdtase"/>
</dbReference>
<protein>
    <submittedName>
        <fullName evidence="14">NADPH-Fe(3+) oxidoreductase subunit alpha</fullName>
        <ecNumber evidence="14">1.-.-.-</ecNumber>
    </submittedName>
</protein>
<dbReference type="PROSITE" id="PS51839">
    <property type="entry name" value="4FE4S_HC3"/>
    <property type="match status" value="1"/>
</dbReference>
<keyword evidence="3" id="KW-0001">2Fe-2S</keyword>
<gene>
    <name evidence="14" type="primary">sfrA_1</name>
    <name evidence="14" type="ORF">Pmgp_01615</name>
</gene>
<reference evidence="14 15" key="1">
    <citation type="journal article" date="2018" name="Environ. Microbiol.">
        <title>Novel energy conservation strategies and behaviour of Pelotomaculum schinkii driving syntrophic propionate catabolism.</title>
        <authorList>
            <person name="Hidalgo-Ahumada C.A.P."/>
            <person name="Nobu M.K."/>
            <person name="Narihiro T."/>
            <person name="Tamaki H."/>
            <person name="Liu W.T."/>
            <person name="Kamagata Y."/>
            <person name="Stams A.J.M."/>
            <person name="Imachi H."/>
            <person name="Sousa D.Z."/>
        </authorList>
    </citation>
    <scope>NUCLEOTIDE SEQUENCE [LARGE SCALE GENOMIC DNA]</scope>
    <source>
        <strain evidence="14 15">MGP</strain>
    </source>
</reference>
<keyword evidence="15" id="KW-1185">Reference proteome</keyword>
<evidence type="ECO:0000259" key="11">
    <source>
        <dbReference type="PROSITE" id="PS51379"/>
    </source>
</evidence>
<feature type="domain" description="4Fe-4S Mo/W bis-MGD-type" evidence="12">
    <location>
        <begin position="220"/>
        <end position="276"/>
    </location>
</feature>